<dbReference type="AlphaFoldDB" id="A0A397SQC9"/>
<proteinExistence type="predicted"/>
<evidence type="ECO:0000313" key="1">
    <source>
        <dbReference type="EMBL" id="RIA88390.1"/>
    </source>
</evidence>
<dbReference type="STRING" id="658196.A0A397SQC9"/>
<keyword evidence="2" id="KW-1185">Reference proteome</keyword>
<organism evidence="1 2">
    <name type="scientific">Glomus cerebriforme</name>
    <dbReference type="NCBI Taxonomy" id="658196"/>
    <lineage>
        <taxon>Eukaryota</taxon>
        <taxon>Fungi</taxon>
        <taxon>Fungi incertae sedis</taxon>
        <taxon>Mucoromycota</taxon>
        <taxon>Glomeromycotina</taxon>
        <taxon>Glomeromycetes</taxon>
        <taxon>Glomerales</taxon>
        <taxon>Glomeraceae</taxon>
        <taxon>Glomus</taxon>
    </lineage>
</organism>
<sequence>MAGFIRAPDNTLLPLSVNNPNLEALLFPDLFPDGRGYYHDINSNLNIKAEPSHVFNIKRDKYREHIVVRRLGSMELMFLILGESICNSSYTVNYLTTDPPNSRIKAIYPVYLINGDEDDPYWKNTIEKYFDQSDKKKFNNITYPDYFKNYKITTTCPITTVPDNKSPQQLDEACYQQDFGIY</sequence>
<protein>
    <submittedName>
        <fullName evidence="1">Uncharacterized protein</fullName>
    </submittedName>
</protein>
<gene>
    <name evidence="1" type="ORF">C1645_826392</name>
</gene>
<dbReference type="Proteomes" id="UP000265703">
    <property type="component" value="Unassembled WGS sequence"/>
</dbReference>
<dbReference type="EMBL" id="QKYT01000265">
    <property type="protein sequence ID" value="RIA88390.1"/>
    <property type="molecule type" value="Genomic_DNA"/>
</dbReference>
<evidence type="ECO:0000313" key="2">
    <source>
        <dbReference type="Proteomes" id="UP000265703"/>
    </source>
</evidence>
<dbReference type="OrthoDB" id="2440770at2759"/>
<accession>A0A397SQC9</accession>
<comment type="caution">
    <text evidence="1">The sequence shown here is derived from an EMBL/GenBank/DDBJ whole genome shotgun (WGS) entry which is preliminary data.</text>
</comment>
<reference evidence="1 2" key="1">
    <citation type="submission" date="2018-06" db="EMBL/GenBank/DDBJ databases">
        <title>Comparative genomics reveals the genomic features of Rhizophagus irregularis, R. cerebriforme, R. diaphanum and Gigaspora rosea, and their symbiotic lifestyle signature.</title>
        <authorList>
            <person name="Morin E."/>
            <person name="San Clemente H."/>
            <person name="Chen E.C.H."/>
            <person name="De La Providencia I."/>
            <person name="Hainaut M."/>
            <person name="Kuo A."/>
            <person name="Kohler A."/>
            <person name="Murat C."/>
            <person name="Tang N."/>
            <person name="Roy S."/>
            <person name="Loubradou J."/>
            <person name="Henrissat B."/>
            <person name="Grigoriev I.V."/>
            <person name="Corradi N."/>
            <person name="Roux C."/>
            <person name="Martin F.M."/>
        </authorList>
    </citation>
    <scope>NUCLEOTIDE SEQUENCE [LARGE SCALE GENOMIC DNA]</scope>
    <source>
        <strain evidence="1 2">DAOM 227022</strain>
    </source>
</reference>
<name>A0A397SQC9_9GLOM</name>